<evidence type="ECO:0000256" key="10">
    <source>
        <dbReference type="ARBA" id="ARBA00023136"/>
    </source>
</evidence>
<feature type="transmembrane region" description="Helical" evidence="12">
    <location>
        <begin position="796"/>
        <end position="816"/>
    </location>
</feature>
<name>A0ABM0JVP3_APLCA</name>
<dbReference type="EC" id="2.-.-.-" evidence="12"/>
<dbReference type="SUPFAM" id="SSF53649">
    <property type="entry name" value="Alkaline phosphatase-like"/>
    <property type="match status" value="1"/>
</dbReference>
<feature type="transmembrane region" description="Helical" evidence="12">
    <location>
        <begin position="654"/>
        <end position="672"/>
    </location>
</feature>
<evidence type="ECO:0000259" key="13">
    <source>
        <dbReference type="Pfam" id="PF04987"/>
    </source>
</evidence>
<keyword evidence="6 12" id="KW-0808">Transferase</keyword>
<dbReference type="GeneID" id="101846750"/>
<keyword evidence="14" id="KW-1185">Reference proteome</keyword>
<dbReference type="Pfam" id="PF04987">
    <property type="entry name" value="PigN"/>
    <property type="match status" value="1"/>
</dbReference>
<feature type="domain" description="GPI ethanolamine phosphate transferase 1 C-terminal" evidence="13">
    <location>
        <begin position="433"/>
        <end position="893"/>
    </location>
</feature>
<feature type="transmembrane region" description="Helical" evidence="12">
    <location>
        <begin position="684"/>
        <end position="706"/>
    </location>
</feature>
<evidence type="ECO:0000256" key="8">
    <source>
        <dbReference type="ARBA" id="ARBA00022824"/>
    </source>
</evidence>
<evidence type="ECO:0000256" key="4">
    <source>
        <dbReference type="ARBA" id="ARBA00020831"/>
    </source>
</evidence>
<proteinExistence type="inferred from homology"/>
<evidence type="ECO:0000256" key="5">
    <source>
        <dbReference type="ARBA" id="ARBA00022502"/>
    </source>
</evidence>
<evidence type="ECO:0000256" key="7">
    <source>
        <dbReference type="ARBA" id="ARBA00022692"/>
    </source>
</evidence>
<feature type="transmembrane region" description="Helical" evidence="12">
    <location>
        <begin position="901"/>
        <end position="927"/>
    </location>
</feature>
<feature type="transmembrane region" description="Helical" evidence="12">
    <location>
        <begin position="627"/>
        <end position="648"/>
    </location>
</feature>
<evidence type="ECO:0000256" key="3">
    <source>
        <dbReference type="ARBA" id="ARBA00008400"/>
    </source>
</evidence>
<dbReference type="InterPro" id="IPR002591">
    <property type="entry name" value="Phosphodiest/P_Trfase"/>
</dbReference>
<keyword evidence="7 12" id="KW-0812">Transmembrane</keyword>
<evidence type="ECO:0000256" key="12">
    <source>
        <dbReference type="RuleBase" id="RU367138"/>
    </source>
</evidence>
<keyword evidence="8 12" id="KW-0256">Endoplasmic reticulum</keyword>
<dbReference type="Pfam" id="PF01663">
    <property type="entry name" value="Phosphodiest"/>
    <property type="match status" value="1"/>
</dbReference>
<dbReference type="Proteomes" id="UP000694888">
    <property type="component" value="Unplaced"/>
</dbReference>
<evidence type="ECO:0000256" key="6">
    <source>
        <dbReference type="ARBA" id="ARBA00022679"/>
    </source>
</evidence>
<comment type="function">
    <text evidence="12">Ethanolamine phosphate transferase involved in glycosylphosphatidylinositol-anchor biosynthesis. Transfers ethanolamine phosphate to the first alpha-1,4-linked mannose of the glycosylphosphatidylinositol precursor of GPI-anchor.</text>
</comment>
<dbReference type="InterPro" id="IPR037671">
    <property type="entry name" value="PIGN_N"/>
</dbReference>
<evidence type="ECO:0000313" key="15">
    <source>
        <dbReference type="RefSeq" id="XP_005102628.1"/>
    </source>
</evidence>
<feature type="transmembrane region" description="Helical" evidence="12">
    <location>
        <begin position="6"/>
        <end position="26"/>
    </location>
</feature>
<feature type="transmembrane region" description="Helical" evidence="12">
    <location>
        <begin position="600"/>
        <end position="620"/>
    </location>
</feature>
<comment type="similarity">
    <text evidence="3 12">Belongs to the PIGG/PIGN/PIGO family. PIGN subfamily.</text>
</comment>
<keyword evidence="5 12" id="KW-0337">GPI-anchor biosynthesis</keyword>
<keyword evidence="11" id="KW-0325">Glycoprotein</keyword>
<keyword evidence="9 12" id="KW-1133">Transmembrane helix</keyword>
<evidence type="ECO:0000256" key="1">
    <source>
        <dbReference type="ARBA" id="ARBA00004477"/>
    </source>
</evidence>
<organism evidence="14 15">
    <name type="scientific">Aplysia californica</name>
    <name type="common">California sea hare</name>
    <dbReference type="NCBI Taxonomy" id="6500"/>
    <lineage>
        <taxon>Eukaryota</taxon>
        <taxon>Metazoa</taxon>
        <taxon>Spiralia</taxon>
        <taxon>Lophotrochozoa</taxon>
        <taxon>Mollusca</taxon>
        <taxon>Gastropoda</taxon>
        <taxon>Heterobranchia</taxon>
        <taxon>Euthyneura</taxon>
        <taxon>Tectipleura</taxon>
        <taxon>Aplysiida</taxon>
        <taxon>Aplysioidea</taxon>
        <taxon>Aplysiidae</taxon>
        <taxon>Aplysia</taxon>
    </lineage>
</organism>
<comment type="pathway">
    <text evidence="2 12">Glycolipid biosynthesis; glycosylphosphatidylinositol-anchor biosynthesis.</text>
</comment>
<evidence type="ECO:0000256" key="2">
    <source>
        <dbReference type="ARBA" id="ARBA00004687"/>
    </source>
</evidence>
<reference evidence="15" key="1">
    <citation type="submission" date="2025-08" db="UniProtKB">
        <authorList>
            <consortium name="RefSeq"/>
        </authorList>
    </citation>
    <scope>IDENTIFICATION</scope>
</reference>
<dbReference type="GO" id="GO:0016740">
    <property type="term" value="F:transferase activity"/>
    <property type="evidence" value="ECO:0007669"/>
    <property type="project" value="UniProtKB-KW"/>
</dbReference>
<evidence type="ECO:0000256" key="9">
    <source>
        <dbReference type="ARBA" id="ARBA00022989"/>
    </source>
</evidence>
<feature type="transmembrane region" description="Helical" evidence="12">
    <location>
        <begin position="726"/>
        <end position="749"/>
    </location>
</feature>
<evidence type="ECO:0000313" key="14">
    <source>
        <dbReference type="Proteomes" id="UP000694888"/>
    </source>
</evidence>
<dbReference type="InterPro" id="IPR017852">
    <property type="entry name" value="GPI_EtnP_transferase_1_C"/>
</dbReference>
<protein>
    <recommendedName>
        <fullName evidence="4 12">GPI ethanolamine phosphate transferase 1</fullName>
        <ecNumber evidence="12">2.-.-.-</ecNumber>
    </recommendedName>
</protein>
<accession>A0ABM0JVP3</accession>
<sequence>MKVWQLILFGVLVHLVLFYSIFDIYFTSPLVHGMTPVSPPTRKPAKRLVLFVTDGLRADKFFELDEDGKTRAPYLRDVIEHRGVWGISHTRVPTESRPGHVALIAGFYEDVSAVAKGWKENPVEFDSVFNESRHTWSWGSPDILPMFAKGASGDHVSTSCYPADLEDFAGSDMTRLDTWVFDQVEEFLKSASLNESLSAELKRDKIVFFLHLLGIDTHGHSNKPHSKEYLNNIKLVDKGISKMVSTFRDFYQDDGETAFVMTADHGMTDWGSHGAGHAQETLTPFVAWGAGVRSPVKSANCGVYTDSFCADWKLEDVQRSDMEQADVATLMSHLVGIPFPVNSVGRLPVDILNASRGEKAEALLANAEQILAQFQVKMDQIKDRTIAATFRPFQELIEAEKLQSLKHIRKLIHGGQYEDAVSETHLLIDKALQGLRYYQTYDRVFLGISVVFGFLGWVCYVLYLVVLEHTAVGQASARITAGHSEGHTRLLLFGSMALIICILLAVQSLHMMCYVYCLMPVLLWYKACQGLRLLQYTVRWTLANRQLGRFVLSVVVSAAGLEIIVLSFYYRQLLSVGLLAMSLWPIIQSRGQGRVMGRPWIAVGWSLTCTLVGMFPLMPVVGRETRYALVTSSGLLAVFIGALILYRVSFSRHFKILCGFQLMLIAVSVLTVKLTSESIADRQGLPWFCQLCSWLVLGCCLPVALFSPTCLRDRLLSLSAALLAPYILLSITYEGMFILSLLALLYFWLQMEHTESLVARRQVFQNVDFKQDGLIKDDISSATFSRHLELSDLRRAFYFIFLILTAFFGTGNIASINSFDPASVYCFLTVFNPFLMGALMMLKNMIPFLLVTCAFRGVQVLTHTPLRSLFLIVLIMSDFMGLHFFFLVRDYGSWLEIGSSISHYVIVMVMIIFLLLLTGVSHVLTCWRVPLPTQRHKML</sequence>
<comment type="subcellular location">
    <subcellularLocation>
        <location evidence="1 12">Endoplasmic reticulum membrane</location>
        <topology evidence="1 12">Multi-pass membrane protein</topology>
    </subcellularLocation>
</comment>
<dbReference type="InterPro" id="IPR017850">
    <property type="entry name" value="Alkaline_phosphatase_core_sf"/>
</dbReference>
<evidence type="ECO:0000256" key="11">
    <source>
        <dbReference type="ARBA" id="ARBA00023180"/>
    </source>
</evidence>
<feature type="transmembrane region" description="Helical" evidence="12">
    <location>
        <begin position="444"/>
        <end position="466"/>
    </location>
</feature>
<dbReference type="CDD" id="cd16020">
    <property type="entry name" value="GPI_EPT_1"/>
    <property type="match status" value="1"/>
</dbReference>
<dbReference type="PANTHER" id="PTHR12250:SF0">
    <property type="entry name" value="GPI ETHANOLAMINE PHOSPHATE TRANSFERASE 1"/>
    <property type="match status" value="1"/>
</dbReference>
<dbReference type="Gene3D" id="3.40.720.10">
    <property type="entry name" value="Alkaline Phosphatase, subunit A"/>
    <property type="match status" value="1"/>
</dbReference>
<dbReference type="InterPro" id="IPR007070">
    <property type="entry name" value="GPI_EtnP_transferase_1"/>
</dbReference>
<feature type="transmembrane region" description="Helical" evidence="12">
    <location>
        <begin position="546"/>
        <end position="570"/>
    </location>
</feature>
<dbReference type="PANTHER" id="PTHR12250">
    <property type="entry name" value="PHOSPHATIDYLINOSITOL GLYCAN, CLASS N"/>
    <property type="match status" value="1"/>
</dbReference>
<dbReference type="RefSeq" id="XP_005102628.1">
    <property type="nucleotide sequence ID" value="XM_005102571.2"/>
</dbReference>
<keyword evidence="10 12" id="KW-0472">Membrane</keyword>
<feature type="transmembrane region" description="Helical" evidence="12">
    <location>
        <begin position="869"/>
        <end position="889"/>
    </location>
</feature>
<gene>
    <name evidence="15" type="primary">LOC101846750</name>
</gene>
<feature type="transmembrane region" description="Helical" evidence="12">
    <location>
        <begin position="492"/>
        <end position="525"/>
    </location>
</feature>